<protein>
    <submittedName>
        <fullName evidence="1">Metal-dependent hydrolase</fullName>
        <ecNumber evidence="1">3.-.-.-</ecNumber>
    </submittedName>
</protein>
<evidence type="ECO:0000313" key="1">
    <source>
        <dbReference type="EMBL" id="MEB3030076.1"/>
    </source>
</evidence>
<reference evidence="1 2" key="1">
    <citation type="submission" date="2023-12" db="EMBL/GenBank/DDBJ databases">
        <title>Description of new species of Mycobacterium terrae complex isolated from sewage at the Sao Paulo Zoological Park Foundation in Brazil.</title>
        <authorList>
            <person name="Romagnoli C.L."/>
            <person name="Conceicao E.C."/>
            <person name="Machado E."/>
            <person name="Barreto L.B.P.F."/>
            <person name="Sharma A."/>
            <person name="Silva N.M."/>
            <person name="Marques L.E."/>
            <person name="Juliana M.A."/>
            <person name="Lourenco M.C.S."/>
            <person name="Digiampietri L.A."/>
            <person name="Suffys P.N."/>
            <person name="Viana-Niero C."/>
        </authorList>
    </citation>
    <scope>NUCLEOTIDE SEQUENCE [LARGE SCALE GENOMIC DNA]</scope>
    <source>
        <strain evidence="1 2">MYC340</strain>
    </source>
</reference>
<dbReference type="Proteomes" id="UP001298593">
    <property type="component" value="Unassembled WGS sequence"/>
</dbReference>
<sequence>MRRQDLNQHAVAEVFPMQVRHNPTSEGDRELKIRNIDIDFSTAKILWTPETPEFAQFWNATSTFLPYLEPFLNAAVRKGMGTLSNDECDRQLRDDCRIFMAQEGLHYRNHEKFNKKLRESGYPELASREAVIKADYDGYMEKRGLKFCLAYAEGFETLGPILACYFLEAARELQDPRVDDPTADLWRWHLAEEYEHRHVCNYLFHRLYPGYWYRLYGMAYAGRHMLSYMLRTALYLINEDYRTGRITDPWRSRLRLIGVCGRMLGYAIPRWIKSAHPNYDPIDIPPPARSMEVLERTELQWQRKRGN</sequence>
<dbReference type="InterPro" id="IPR016516">
    <property type="entry name" value="UCP07580"/>
</dbReference>
<dbReference type="PANTHER" id="PTHR39456:SF1">
    <property type="entry name" value="METAL-DEPENDENT HYDROLASE"/>
    <property type="match status" value="1"/>
</dbReference>
<dbReference type="EMBL" id="JAYJJU010000001">
    <property type="protein sequence ID" value="MEB3030076.1"/>
    <property type="molecule type" value="Genomic_DNA"/>
</dbReference>
<proteinExistence type="predicted"/>
<dbReference type="GO" id="GO:0016787">
    <property type="term" value="F:hydrolase activity"/>
    <property type="evidence" value="ECO:0007669"/>
    <property type="project" value="UniProtKB-KW"/>
</dbReference>
<evidence type="ECO:0000313" key="2">
    <source>
        <dbReference type="Proteomes" id="UP001298593"/>
    </source>
</evidence>
<comment type="caution">
    <text evidence="1">The sequence shown here is derived from an EMBL/GenBank/DDBJ whole genome shotgun (WGS) entry which is preliminary data.</text>
</comment>
<accession>A0ABU5XQ23</accession>
<keyword evidence="1" id="KW-0378">Hydrolase</keyword>
<organism evidence="1 2">
    <name type="scientific">[Mycobacterium] nativiensis</name>
    <dbReference type="NCBI Taxonomy" id="2855503"/>
    <lineage>
        <taxon>Bacteria</taxon>
        <taxon>Bacillati</taxon>
        <taxon>Actinomycetota</taxon>
        <taxon>Actinomycetes</taxon>
        <taxon>Mycobacteriales</taxon>
        <taxon>Mycobacteriaceae</taxon>
        <taxon>Mycolicibacter</taxon>
    </lineage>
</organism>
<dbReference type="RefSeq" id="WP_224973392.1">
    <property type="nucleotide sequence ID" value="NZ_JAYJJU010000001.1"/>
</dbReference>
<dbReference type="EC" id="3.-.-.-" evidence="1"/>
<keyword evidence="2" id="KW-1185">Reference proteome</keyword>
<gene>
    <name evidence="1" type="ORF">KV113_00790</name>
</gene>
<dbReference type="Pfam" id="PF10118">
    <property type="entry name" value="Metal_hydrol"/>
    <property type="match status" value="1"/>
</dbReference>
<name>A0ABU5XQ23_9MYCO</name>
<dbReference type="PANTHER" id="PTHR39456">
    <property type="entry name" value="METAL-DEPENDENT HYDROLASE"/>
    <property type="match status" value="1"/>
</dbReference>